<evidence type="ECO:0000313" key="2">
    <source>
        <dbReference type="Proteomes" id="UP000481037"/>
    </source>
</evidence>
<name>A0A6L5QBB9_9BURK</name>
<protein>
    <submittedName>
        <fullName evidence="1">RimK family alpha-L-glutamate ligase</fullName>
    </submittedName>
</protein>
<sequence length="389" mass="42982">MDELLRAAVPFAPLIGMAPPMRLAMQGRDLGPLAATLLRRVRDHPDDANGLLDASIVLQLLGQPDAAMLLQQRALGLQTSYALPASAPEMVVLVIMGPGELMWNTPVELLLEDAGVSLELLYLTADHPWPETVPLHDAMLVAMAESDANRALLQRLAEAVPDWPRPVINTPERIAALSRDSVSTLLAGADGVAMPPTWRSARGAVRDEGYPCIIRPTDSHAGRDLALLTHGGELRQYLAEVDAAEFYLSPFVDYRSEDGLYRKYRIALIDGQPFISHLGISSHWMIHYLNAGMEHSAAKRAEEADRMHDFDSGFALRHAAAIRQIHQRAGLDYLTIDCAETADGQLLVFEIGTAMAVHAMDDEQLFPYKQPAMRKLFAAFRRMLDSRRR</sequence>
<keyword evidence="2" id="KW-1185">Reference proteome</keyword>
<dbReference type="GO" id="GO:0016874">
    <property type="term" value="F:ligase activity"/>
    <property type="evidence" value="ECO:0007669"/>
    <property type="project" value="UniProtKB-KW"/>
</dbReference>
<organism evidence="1 2">
    <name type="scientific">Duganella alba</name>
    <dbReference type="NCBI Taxonomy" id="2666081"/>
    <lineage>
        <taxon>Bacteria</taxon>
        <taxon>Pseudomonadati</taxon>
        <taxon>Pseudomonadota</taxon>
        <taxon>Betaproteobacteria</taxon>
        <taxon>Burkholderiales</taxon>
        <taxon>Oxalobacteraceae</taxon>
        <taxon>Telluria group</taxon>
        <taxon>Duganella</taxon>
    </lineage>
</organism>
<dbReference type="Proteomes" id="UP000481037">
    <property type="component" value="Unassembled WGS sequence"/>
</dbReference>
<evidence type="ECO:0000313" key="1">
    <source>
        <dbReference type="EMBL" id="MRX06612.1"/>
    </source>
</evidence>
<gene>
    <name evidence="1" type="ORF">GJ697_02040</name>
</gene>
<dbReference type="RefSeq" id="WP_154366942.1">
    <property type="nucleotide sequence ID" value="NZ_WKJM01000001.1"/>
</dbReference>
<keyword evidence="1" id="KW-0436">Ligase</keyword>
<dbReference type="SUPFAM" id="SSF56059">
    <property type="entry name" value="Glutathione synthetase ATP-binding domain-like"/>
    <property type="match status" value="1"/>
</dbReference>
<comment type="caution">
    <text evidence="1">The sequence shown here is derived from an EMBL/GenBank/DDBJ whole genome shotgun (WGS) entry which is preliminary data.</text>
</comment>
<proteinExistence type="predicted"/>
<reference evidence="1 2" key="1">
    <citation type="submission" date="2019-11" db="EMBL/GenBank/DDBJ databases">
        <title>Novel species isolated from a subtropical stream in China.</title>
        <authorList>
            <person name="Lu H."/>
        </authorList>
    </citation>
    <scope>NUCLEOTIDE SEQUENCE [LARGE SCALE GENOMIC DNA]</scope>
    <source>
        <strain evidence="1 2">FT25W</strain>
    </source>
</reference>
<accession>A0A6L5QBB9</accession>
<dbReference type="AlphaFoldDB" id="A0A6L5QBB9"/>
<dbReference type="EMBL" id="WKJM01000001">
    <property type="protein sequence ID" value="MRX06612.1"/>
    <property type="molecule type" value="Genomic_DNA"/>
</dbReference>